<keyword evidence="3" id="KW-0132">Cell division</keyword>
<dbReference type="GO" id="GO:0051010">
    <property type="term" value="F:microtubule plus-end binding"/>
    <property type="evidence" value="ECO:0007669"/>
    <property type="project" value="InterPro"/>
</dbReference>
<dbReference type="InterPro" id="IPR048491">
    <property type="entry name" value="XMAP215_CLASP_TOG"/>
</dbReference>
<feature type="domain" description="TOG" evidence="11">
    <location>
        <begin position="639"/>
        <end position="877"/>
    </location>
</feature>
<dbReference type="Proteomes" id="UP001432322">
    <property type="component" value="Unassembled WGS sequence"/>
</dbReference>
<evidence type="ECO:0000256" key="5">
    <source>
        <dbReference type="ARBA" id="ARBA00022776"/>
    </source>
</evidence>
<dbReference type="FunFam" id="1.25.10.10:FF:000019">
    <property type="entry name" value="Cytoskeleton-associated protein 5"/>
    <property type="match status" value="2"/>
</dbReference>
<dbReference type="Gene3D" id="1.25.10.10">
    <property type="entry name" value="Leucine-rich Repeat Variant"/>
    <property type="match status" value="3"/>
</dbReference>
<feature type="compositionally biased region" description="Polar residues" evidence="10">
    <location>
        <begin position="911"/>
        <end position="940"/>
    </location>
</feature>
<dbReference type="InterPro" id="IPR034085">
    <property type="entry name" value="TOG"/>
</dbReference>
<dbReference type="Pfam" id="PF21041">
    <property type="entry name" value="XMAP215_CLASP_TOG"/>
    <property type="match status" value="2"/>
</dbReference>
<feature type="compositionally biased region" description="Low complexity" evidence="10">
    <location>
        <begin position="249"/>
        <end position="260"/>
    </location>
</feature>
<keyword evidence="4" id="KW-0677">Repeat</keyword>
<dbReference type="PROSITE" id="PS50077">
    <property type="entry name" value="HEAT_REPEAT"/>
    <property type="match status" value="1"/>
</dbReference>
<feature type="repeat" description="HEAT" evidence="9">
    <location>
        <begin position="184"/>
        <end position="222"/>
    </location>
</feature>
<dbReference type="SUPFAM" id="SSF48371">
    <property type="entry name" value="ARM repeat"/>
    <property type="match status" value="1"/>
</dbReference>
<evidence type="ECO:0000256" key="1">
    <source>
        <dbReference type="ARBA" id="ARBA00004300"/>
    </source>
</evidence>
<dbReference type="GO" id="GO:0005813">
    <property type="term" value="C:centrosome"/>
    <property type="evidence" value="ECO:0007669"/>
    <property type="project" value="UniProtKB-SubCell"/>
</dbReference>
<feature type="domain" description="TOG" evidence="11">
    <location>
        <begin position="293"/>
        <end position="537"/>
    </location>
</feature>
<comment type="similarity">
    <text evidence="8">Belongs to the TOG/XMAP215 family.</text>
</comment>
<dbReference type="GO" id="GO:0051301">
    <property type="term" value="P:cell division"/>
    <property type="evidence" value="ECO:0007669"/>
    <property type="project" value="UniProtKB-KW"/>
</dbReference>
<evidence type="ECO:0000256" key="6">
    <source>
        <dbReference type="ARBA" id="ARBA00023212"/>
    </source>
</evidence>
<feature type="compositionally biased region" description="Low complexity" evidence="10">
    <location>
        <begin position="1391"/>
        <end position="1400"/>
    </location>
</feature>
<evidence type="ECO:0000256" key="8">
    <source>
        <dbReference type="ARBA" id="ARBA00025722"/>
    </source>
</evidence>
<feature type="region of interest" description="Disordered" evidence="10">
    <location>
        <begin position="863"/>
        <end position="965"/>
    </location>
</feature>
<dbReference type="InterPro" id="IPR045110">
    <property type="entry name" value="XMAP215"/>
</dbReference>
<dbReference type="InterPro" id="IPR011989">
    <property type="entry name" value="ARM-like"/>
</dbReference>
<feature type="region of interest" description="Disordered" evidence="10">
    <location>
        <begin position="531"/>
        <end position="617"/>
    </location>
</feature>
<comment type="caution">
    <text evidence="12">The sequence shown here is derived from an EMBL/GenBank/DDBJ whole genome shotgun (WGS) entry which is preliminary data.</text>
</comment>
<dbReference type="GO" id="GO:0030951">
    <property type="term" value="P:establishment or maintenance of microtubule cytoskeleton polarity"/>
    <property type="evidence" value="ECO:0007669"/>
    <property type="project" value="InterPro"/>
</dbReference>
<feature type="domain" description="TOG" evidence="11">
    <location>
        <begin position="11"/>
        <end position="249"/>
    </location>
</feature>
<dbReference type="SMART" id="SM01349">
    <property type="entry name" value="TOG"/>
    <property type="match status" value="3"/>
</dbReference>
<dbReference type="GO" id="GO:0061863">
    <property type="term" value="F:microtubule plus end polymerase"/>
    <property type="evidence" value="ECO:0007669"/>
    <property type="project" value="InterPro"/>
</dbReference>
<dbReference type="GO" id="GO:0051231">
    <property type="term" value="P:spindle elongation"/>
    <property type="evidence" value="ECO:0007669"/>
    <property type="project" value="UniProtKB-ARBA"/>
</dbReference>
<gene>
    <name evidence="12" type="ORF">PFISCL1PPCAC_6305</name>
</gene>
<reference evidence="12" key="1">
    <citation type="submission" date="2023-10" db="EMBL/GenBank/DDBJ databases">
        <title>Genome assembly of Pristionchus species.</title>
        <authorList>
            <person name="Yoshida K."/>
            <person name="Sommer R.J."/>
        </authorList>
    </citation>
    <scope>NUCLEOTIDE SEQUENCE</scope>
    <source>
        <strain evidence="12">RS5133</strain>
    </source>
</reference>
<organism evidence="12 13">
    <name type="scientific">Pristionchus fissidentatus</name>
    <dbReference type="NCBI Taxonomy" id="1538716"/>
    <lineage>
        <taxon>Eukaryota</taxon>
        <taxon>Metazoa</taxon>
        <taxon>Ecdysozoa</taxon>
        <taxon>Nematoda</taxon>
        <taxon>Chromadorea</taxon>
        <taxon>Rhabditida</taxon>
        <taxon>Rhabditina</taxon>
        <taxon>Diplogasteromorpha</taxon>
        <taxon>Diplogasteroidea</taxon>
        <taxon>Neodiplogasteridae</taxon>
        <taxon>Pristionchus</taxon>
    </lineage>
</organism>
<feature type="region of interest" description="Disordered" evidence="10">
    <location>
        <begin position="1391"/>
        <end position="1428"/>
    </location>
</feature>
<keyword evidence="7" id="KW-0131">Cell cycle</keyword>
<keyword evidence="2" id="KW-0963">Cytoplasm</keyword>
<proteinExistence type="inferred from homology"/>
<evidence type="ECO:0000256" key="10">
    <source>
        <dbReference type="SAM" id="MobiDB-lite"/>
    </source>
</evidence>
<dbReference type="GO" id="GO:0005874">
    <property type="term" value="C:microtubule"/>
    <property type="evidence" value="ECO:0007669"/>
    <property type="project" value="UniProtKB-ARBA"/>
</dbReference>
<feature type="non-terminal residue" evidence="12">
    <location>
        <position position="1"/>
    </location>
</feature>
<sequence length="1428" mass="156355">CFSLREMADWDFLDEVDVLAKLSGDFKEKLESKKWQERKEALEQLQGLLAANPRLSTKTNYGEIMNTLQMVLAKDSNINCNALAAKCISGIATGIRTKFAPFANQIIPVCAERFKEKKAQLRDPLIECVDAVASTILLENLSEEIVTGMEKPNPQIKLQMDNFIFRQMNKFSADKAPRKLIKLVVPVLAKHANDADGDVREAALAAIGSVQRMIGDKNVKSMIGDLEKDENKMKKITEGAARASDLAAEYAAKTAPPAATSSSRGGDGEQEAETDDAPSAKPAAKAKEADPWDFADAFDVLGKMPSNFDGETGVESKKWGERKEALEALLELLKANIKLCPKGNYSELVGVLRRMLEKDANINVTAVAAKCLTHLATGLRTKFGQHVATILPTVLDKFKEKKPVLKDPLVELIDAAANSATLESMESDLLVGLAKNNPQIKSQIALFLKRHFIKLNSTTMPKKTLKALAPVLVKHTGEADTEVRETSCAALGAAMAVIGEKPMMTMLGDIAEDKLKMGKVKDAFEALKGEVEEVAPAPAPPPPKTESKPPAGKPPAKGPVKKAPPKEEEEEDEAPPPPKTATKGPAKKAVAPKEEPNEEEEEAPKKAEELLSSNEDKKTRLKDEKTLKILKWNFATPDDEHTNQLMSLLGAQAKASLVGLLFHKDFKMHIKAIEELNKMADEDPLPLVKNSDLILKWCTLRFFETNPAALIKVLDLANRVLNLCFEKDEPMSNEEAASFMPYLLLKSGEQKESMRTTVREIIDIMSSICGPLKLCSFVVDALKTKNSRQRTECLMVLEKYIDTVGLASLKPMGVMKAMAACVSDRDTGVRNAAINGIVACYKDEGDRIWATDLKGMESKERQMVEERIKRTGAAPGSARPGVAGTPATGVRPGGGARIAKPNGSTVRGGRPSSQNREGNVTRDSSPVSSRGLNSTFNAGNERSERSNGGARFQLDDDLDNLPADNNMTMSQLMTQLDQVNITAPSRQSTALKRTNSCSSIGSSVVDSIEALDKVIQNVSSAIADICIEAIEQLSFVLSVEEQRPLLRDRVNLLLPAIAAQVKLIRSFSDRAAEERLADRMKYLINFVSSFTLTATDLRCASAEALEPYMYEFIWIINDQRFKQIPESDQVIRSINKMAIKSCSMSEPNAFFVAMTNCISKDLIGENYETVILFTKCMHKFTGELKEAMDMDIVANTANAFYTSVSSLSRPSEVHGEAMTAVHTAIEKAFAISKANPRHVFGRVRNLDSRLRLKVDAWADIMGPSRIHDNIIAVLKKMHDLPHTIATLADYVSQRPAERQSFEKMLGMIPMGDYIKQLMREYTAFREGRSESSPVFPAPPIAALMQKSINVSIHSINFLGSDASSVYEFGAAPSMETSMALPTAATDLMSPMSSAPIAAPSTVTKSKRRTINPAELEPLKERLNQLGAE</sequence>
<evidence type="ECO:0000259" key="11">
    <source>
        <dbReference type="SMART" id="SM01349"/>
    </source>
</evidence>
<dbReference type="PANTHER" id="PTHR12609">
    <property type="entry name" value="MICROTUBULE ASSOCIATED PROTEIN XMAP215"/>
    <property type="match status" value="1"/>
</dbReference>
<dbReference type="InterPro" id="IPR016024">
    <property type="entry name" value="ARM-type_fold"/>
</dbReference>
<dbReference type="GO" id="GO:0046785">
    <property type="term" value="P:microtubule polymerization"/>
    <property type="evidence" value="ECO:0007669"/>
    <property type="project" value="InterPro"/>
</dbReference>
<evidence type="ECO:0000256" key="3">
    <source>
        <dbReference type="ARBA" id="ARBA00022618"/>
    </source>
</evidence>
<dbReference type="InterPro" id="IPR021133">
    <property type="entry name" value="HEAT_type_2"/>
</dbReference>
<dbReference type="FunFam" id="1.25.10.10:FF:000050">
    <property type="entry name" value="Cytoskeleton-associated protein 5 isoform X1"/>
    <property type="match status" value="1"/>
</dbReference>
<protein>
    <recommendedName>
        <fullName evidence="11">TOG domain-containing protein</fullName>
    </recommendedName>
</protein>
<evidence type="ECO:0000313" key="12">
    <source>
        <dbReference type="EMBL" id="GMT15008.1"/>
    </source>
</evidence>
<accession>A0AAV5V9S1</accession>
<feature type="region of interest" description="Disordered" evidence="10">
    <location>
        <begin position="249"/>
        <end position="288"/>
    </location>
</feature>
<evidence type="ECO:0000256" key="4">
    <source>
        <dbReference type="ARBA" id="ARBA00022737"/>
    </source>
</evidence>
<comment type="subcellular location">
    <subcellularLocation>
        <location evidence="1">Cytoplasm</location>
        <location evidence="1">Cytoskeleton</location>
        <location evidence="1">Microtubule organizing center</location>
        <location evidence="1">Centrosome</location>
    </subcellularLocation>
</comment>
<feature type="compositionally biased region" description="Low complexity" evidence="10">
    <location>
        <begin position="580"/>
        <end position="589"/>
    </location>
</feature>
<evidence type="ECO:0000256" key="7">
    <source>
        <dbReference type="ARBA" id="ARBA00023306"/>
    </source>
</evidence>
<keyword evidence="5" id="KW-0498">Mitosis</keyword>
<evidence type="ECO:0000256" key="9">
    <source>
        <dbReference type="PROSITE-ProRule" id="PRU00103"/>
    </source>
</evidence>
<evidence type="ECO:0000256" key="2">
    <source>
        <dbReference type="ARBA" id="ARBA00022490"/>
    </source>
</evidence>
<keyword evidence="6" id="KW-0206">Cytoskeleton</keyword>
<keyword evidence="13" id="KW-1185">Reference proteome</keyword>
<feature type="compositionally biased region" description="Basic and acidic residues" evidence="10">
    <location>
        <begin position="603"/>
        <end position="617"/>
    </location>
</feature>
<evidence type="ECO:0000313" key="13">
    <source>
        <dbReference type="Proteomes" id="UP001432322"/>
    </source>
</evidence>
<dbReference type="EMBL" id="BTSY01000002">
    <property type="protein sequence ID" value="GMT15008.1"/>
    <property type="molecule type" value="Genomic_DNA"/>
</dbReference>
<name>A0AAV5V9S1_9BILA</name>